<feature type="region of interest" description="Disordered" evidence="1">
    <location>
        <begin position="29"/>
        <end position="48"/>
    </location>
</feature>
<dbReference type="Proteomes" id="UP001140949">
    <property type="component" value="Unassembled WGS sequence"/>
</dbReference>
<dbReference type="EMBL" id="JANAVB010024799">
    <property type="protein sequence ID" value="KAJ6821975.1"/>
    <property type="molecule type" value="Genomic_DNA"/>
</dbReference>
<name>A0AAX6G0W0_IRIPA</name>
<reference evidence="2" key="2">
    <citation type="submission" date="2023-04" db="EMBL/GenBank/DDBJ databases">
        <authorList>
            <person name="Bruccoleri R.E."/>
            <person name="Oakeley E.J."/>
            <person name="Faust A.-M."/>
            <person name="Dessus-Babus S."/>
            <person name="Altorfer M."/>
            <person name="Burckhardt D."/>
            <person name="Oertli M."/>
            <person name="Naumann U."/>
            <person name="Petersen F."/>
            <person name="Wong J."/>
        </authorList>
    </citation>
    <scope>NUCLEOTIDE SEQUENCE</scope>
    <source>
        <strain evidence="2">GSM-AAB239-AS_SAM_17_03QT</strain>
        <tissue evidence="2">Leaf</tissue>
    </source>
</reference>
<evidence type="ECO:0000313" key="2">
    <source>
        <dbReference type="EMBL" id="KAJ6821975.1"/>
    </source>
</evidence>
<accession>A0AAX6G0W0</accession>
<dbReference type="AlphaFoldDB" id="A0AAX6G0W0"/>
<gene>
    <name evidence="2" type="ORF">M6B38_130380</name>
</gene>
<protein>
    <submittedName>
        <fullName evidence="2">Uncharacterized protein</fullName>
    </submittedName>
</protein>
<feature type="compositionally biased region" description="Polar residues" evidence="1">
    <location>
        <begin position="34"/>
        <end position="48"/>
    </location>
</feature>
<evidence type="ECO:0000256" key="1">
    <source>
        <dbReference type="SAM" id="MobiDB-lite"/>
    </source>
</evidence>
<reference evidence="2" key="1">
    <citation type="journal article" date="2023" name="GigaByte">
        <title>Genome assembly of the bearded iris, Iris pallida Lam.</title>
        <authorList>
            <person name="Bruccoleri R.E."/>
            <person name="Oakeley E.J."/>
            <person name="Faust A.M.E."/>
            <person name="Altorfer M."/>
            <person name="Dessus-Babus S."/>
            <person name="Burckhardt D."/>
            <person name="Oertli M."/>
            <person name="Naumann U."/>
            <person name="Petersen F."/>
            <person name="Wong J."/>
        </authorList>
    </citation>
    <scope>NUCLEOTIDE SEQUENCE</scope>
    <source>
        <strain evidence="2">GSM-AAB239-AS_SAM_17_03QT</strain>
    </source>
</reference>
<keyword evidence="3" id="KW-1185">Reference proteome</keyword>
<sequence>MVTGVYLSHICFKGHHDITIEVNRDLKDRMKGNDIQTSKSLTSSKVFS</sequence>
<comment type="caution">
    <text evidence="2">The sequence shown here is derived from an EMBL/GenBank/DDBJ whole genome shotgun (WGS) entry which is preliminary data.</text>
</comment>
<organism evidence="2 3">
    <name type="scientific">Iris pallida</name>
    <name type="common">Sweet iris</name>
    <dbReference type="NCBI Taxonomy" id="29817"/>
    <lineage>
        <taxon>Eukaryota</taxon>
        <taxon>Viridiplantae</taxon>
        <taxon>Streptophyta</taxon>
        <taxon>Embryophyta</taxon>
        <taxon>Tracheophyta</taxon>
        <taxon>Spermatophyta</taxon>
        <taxon>Magnoliopsida</taxon>
        <taxon>Liliopsida</taxon>
        <taxon>Asparagales</taxon>
        <taxon>Iridaceae</taxon>
        <taxon>Iridoideae</taxon>
        <taxon>Irideae</taxon>
        <taxon>Iris</taxon>
    </lineage>
</organism>
<proteinExistence type="predicted"/>
<evidence type="ECO:0000313" key="3">
    <source>
        <dbReference type="Proteomes" id="UP001140949"/>
    </source>
</evidence>